<dbReference type="Gene3D" id="3.30.70.330">
    <property type="match status" value="1"/>
</dbReference>
<sequence>VHFIPPTVSRQEVVEFMQQVGPLTTLIYPTHCAQAPLVSAMCKYSSEESARRATIVLSSCELLGGKPVYVRLADYWPFGDVTSASRNGLDVDGDKT</sequence>
<comment type="caution">
    <text evidence="1">The sequence shown here is derived from an EMBL/GenBank/DDBJ whole genome shotgun (WGS) entry which is preliminary data.</text>
</comment>
<feature type="non-terminal residue" evidence="1">
    <location>
        <position position="96"/>
    </location>
</feature>
<gene>
    <name evidence="1" type="ORF">PFISCL1PPCAC_21310</name>
</gene>
<dbReference type="Proteomes" id="UP001432322">
    <property type="component" value="Unassembled WGS sequence"/>
</dbReference>
<dbReference type="EMBL" id="BTSY01000005">
    <property type="protein sequence ID" value="GMT30013.1"/>
    <property type="molecule type" value="Genomic_DNA"/>
</dbReference>
<evidence type="ECO:0000313" key="1">
    <source>
        <dbReference type="EMBL" id="GMT30013.1"/>
    </source>
</evidence>
<accession>A0AAV5WI64</accession>
<protein>
    <recommendedName>
        <fullName evidence="3">RRM domain-containing protein</fullName>
    </recommendedName>
</protein>
<name>A0AAV5WI64_9BILA</name>
<evidence type="ECO:0008006" key="3">
    <source>
        <dbReference type="Google" id="ProtNLM"/>
    </source>
</evidence>
<dbReference type="GO" id="GO:0003676">
    <property type="term" value="F:nucleic acid binding"/>
    <property type="evidence" value="ECO:0007669"/>
    <property type="project" value="InterPro"/>
</dbReference>
<dbReference type="AlphaFoldDB" id="A0AAV5WI64"/>
<dbReference type="InterPro" id="IPR012677">
    <property type="entry name" value="Nucleotide-bd_a/b_plait_sf"/>
</dbReference>
<reference evidence="1" key="1">
    <citation type="submission" date="2023-10" db="EMBL/GenBank/DDBJ databases">
        <title>Genome assembly of Pristionchus species.</title>
        <authorList>
            <person name="Yoshida K."/>
            <person name="Sommer R.J."/>
        </authorList>
    </citation>
    <scope>NUCLEOTIDE SEQUENCE</scope>
    <source>
        <strain evidence="1">RS5133</strain>
    </source>
</reference>
<proteinExistence type="predicted"/>
<feature type="non-terminal residue" evidence="1">
    <location>
        <position position="1"/>
    </location>
</feature>
<dbReference type="InterPro" id="IPR035979">
    <property type="entry name" value="RBD_domain_sf"/>
</dbReference>
<organism evidence="1 2">
    <name type="scientific">Pristionchus fissidentatus</name>
    <dbReference type="NCBI Taxonomy" id="1538716"/>
    <lineage>
        <taxon>Eukaryota</taxon>
        <taxon>Metazoa</taxon>
        <taxon>Ecdysozoa</taxon>
        <taxon>Nematoda</taxon>
        <taxon>Chromadorea</taxon>
        <taxon>Rhabditida</taxon>
        <taxon>Rhabditina</taxon>
        <taxon>Diplogasteromorpha</taxon>
        <taxon>Diplogasteroidea</taxon>
        <taxon>Neodiplogasteridae</taxon>
        <taxon>Pristionchus</taxon>
    </lineage>
</organism>
<keyword evidence="2" id="KW-1185">Reference proteome</keyword>
<dbReference type="SUPFAM" id="SSF54928">
    <property type="entry name" value="RNA-binding domain, RBD"/>
    <property type="match status" value="1"/>
</dbReference>
<evidence type="ECO:0000313" key="2">
    <source>
        <dbReference type="Proteomes" id="UP001432322"/>
    </source>
</evidence>